<dbReference type="Pfam" id="PF00480">
    <property type="entry name" value="ROK"/>
    <property type="match status" value="1"/>
</dbReference>
<protein>
    <submittedName>
        <fullName evidence="1">ROK family protein</fullName>
    </submittedName>
</protein>
<dbReference type="SUPFAM" id="SSF53067">
    <property type="entry name" value="Actin-like ATPase domain"/>
    <property type="match status" value="1"/>
</dbReference>
<evidence type="ECO:0000313" key="1">
    <source>
        <dbReference type="EMBL" id="QPV64381.1"/>
    </source>
</evidence>
<dbReference type="Proteomes" id="UP000595001">
    <property type="component" value="Chromosome"/>
</dbReference>
<proteinExistence type="predicted"/>
<sequence length="316" mass="32906">MSHVAVFGIGSTNFRSAVAATDGELLTDPTVEPTRPDALADQLVAAVADLRETVDRDLDGVAVSTTGLVDDEGAIRAFDTRAGETVDRIDVATPVDRAHGLPVTLVNDCNAAALGEWHYGARDGEDCLVHVTFGTGIGGGVVERGRLLRGETGGAGEFGLLPVAPHDHESTGVVGAWEAVASGRGIPEYVARRVEAADFADAKRFEADDRTAEAVFAAADAGEAWAEESLDEIARYNAAGIGAVCNAVEPGLVTLGGGVALNNPDRVLSGIERHLDRFLFVDRPRLRITPLGGDIGLYGALAAARPDGDRETGTDE</sequence>
<dbReference type="InterPro" id="IPR000600">
    <property type="entry name" value="ROK"/>
</dbReference>
<organism evidence="1 2">
    <name type="scientific">Halosimplex litoreum</name>
    <dbReference type="NCBI Taxonomy" id="1198301"/>
    <lineage>
        <taxon>Archaea</taxon>
        <taxon>Methanobacteriati</taxon>
        <taxon>Methanobacteriota</taxon>
        <taxon>Stenosarchaea group</taxon>
        <taxon>Halobacteria</taxon>
        <taxon>Halobacteriales</taxon>
        <taxon>Haloarculaceae</taxon>
        <taxon>Halosimplex</taxon>
    </lineage>
</organism>
<dbReference type="AlphaFoldDB" id="A0A7T3G127"/>
<dbReference type="PANTHER" id="PTHR18964">
    <property type="entry name" value="ROK (REPRESSOR, ORF, KINASE) FAMILY"/>
    <property type="match status" value="1"/>
</dbReference>
<dbReference type="InterPro" id="IPR043129">
    <property type="entry name" value="ATPase_NBD"/>
</dbReference>
<reference evidence="1 2" key="1">
    <citation type="submission" date="2020-12" db="EMBL/GenBank/DDBJ databases">
        <title>Halosimplex halophilum sp. nov. and Halosimplex salinum sp. nov., two new members of the genus Halosimplex.</title>
        <authorList>
            <person name="Cui H.L."/>
        </authorList>
    </citation>
    <scope>NUCLEOTIDE SEQUENCE [LARGE SCALE GENOMIC DNA]</scope>
    <source>
        <strain evidence="1 2">YGH94</strain>
    </source>
</reference>
<accession>A0A7T3G127</accession>
<dbReference type="RefSeq" id="WP_198063153.1">
    <property type="nucleotide sequence ID" value="NZ_CP065856.1"/>
</dbReference>
<dbReference type="PANTHER" id="PTHR18964:SF149">
    <property type="entry name" value="BIFUNCTIONAL UDP-N-ACETYLGLUCOSAMINE 2-EPIMERASE_N-ACETYLMANNOSAMINE KINASE"/>
    <property type="match status" value="1"/>
</dbReference>
<gene>
    <name evidence="1" type="ORF">I7X12_07145</name>
</gene>
<evidence type="ECO:0000313" key="2">
    <source>
        <dbReference type="Proteomes" id="UP000595001"/>
    </source>
</evidence>
<keyword evidence="2" id="KW-1185">Reference proteome</keyword>
<dbReference type="GeneID" id="60588256"/>
<dbReference type="OrthoDB" id="206224at2157"/>
<dbReference type="Gene3D" id="3.30.420.40">
    <property type="match status" value="2"/>
</dbReference>
<name>A0A7T3G127_9EURY</name>
<dbReference type="KEGG" id="hlt:I7X12_07145"/>
<dbReference type="EMBL" id="CP065856">
    <property type="protein sequence ID" value="QPV64381.1"/>
    <property type="molecule type" value="Genomic_DNA"/>
</dbReference>